<feature type="chain" id="PRO_5039380019" evidence="1">
    <location>
        <begin position="29"/>
        <end position="418"/>
    </location>
</feature>
<proteinExistence type="predicted"/>
<evidence type="ECO:0000256" key="1">
    <source>
        <dbReference type="SAM" id="SignalP"/>
    </source>
</evidence>
<dbReference type="EMBL" id="DWYZ01000135">
    <property type="protein sequence ID" value="HJB28533.1"/>
    <property type="molecule type" value="Genomic_DNA"/>
</dbReference>
<comment type="caution">
    <text evidence="2">The sequence shown here is derived from an EMBL/GenBank/DDBJ whole genome shotgun (WGS) entry which is preliminary data.</text>
</comment>
<evidence type="ECO:0000313" key="2">
    <source>
        <dbReference type="EMBL" id="HJB28533.1"/>
    </source>
</evidence>
<dbReference type="SUPFAM" id="SSF53850">
    <property type="entry name" value="Periplasmic binding protein-like II"/>
    <property type="match status" value="1"/>
</dbReference>
<name>A0A9D2LTP3_9FIRM</name>
<dbReference type="PANTHER" id="PTHR43649">
    <property type="entry name" value="ARABINOSE-BINDING PROTEIN-RELATED"/>
    <property type="match status" value="1"/>
</dbReference>
<keyword evidence="1" id="KW-0732">Signal</keyword>
<organism evidence="2 3">
    <name type="scientific">Candidatus Blautia faecavium</name>
    <dbReference type="NCBI Taxonomy" id="2838487"/>
    <lineage>
        <taxon>Bacteria</taxon>
        <taxon>Bacillati</taxon>
        <taxon>Bacillota</taxon>
        <taxon>Clostridia</taxon>
        <taxon>Lachnospirales</taxon>
        <taxon>Lachnospiraceae</taxon>
        <taxon>Blautia</taxon>
    </lineage>
</organism>
<reference evidence="2" key="1">
    <citation type="journal article" date="2021" name="PeerJ">
        <title>Extensive microbial diversity within the chicken gut microbiome revealed by metagenomics and culture.</title>
        <authorList>
            <person name="Gilroy R."/>
            <person name="Ravi A."/>
            <person name="Getino M."/>
            <person name="Pursley I."/>
            <person name="Horton D.L."/>
            <person name="Alikhan N.F."/>
            <person name="Baker D."/>
            <person name="Gharbi K."/>
            <person name="Hall N."/>
            <person name="Watson M."/>
            <person name="Adriaenssens E.M."/>
            <person name="Foster-Nyarko E."/>
            <person name="Jarju S."/>
            <person name="Secka A."/>
            <person name="Antonio M."/>
            <person name="Oren A."/>
            <person name="Chaudhuri R.R."/>
            <person name="La Ragione R."/>
            <person name="Hildebrand F."/>
            <person name="Pallen M.J."/>
        </authorList>
    </citation>
    <scope>NUCLEOTIDE SEQUENCE</scope>
    <source>
        <strain evidence="2">ChiSjej1B19-5720</strain>
    </source>
</reference>
<feature type="signal peptide" evidence="1">
    <location>
        <begin position="1"/>
        <end position="28"/>
    </location>
</feature>
<gene>
    <name evidence="2" type="ORF">IAA06_07030</name>
</gene>
<dbReference type="InterPro" id="IPR050490">
    <property type="entry name" value="Bact_solute-bd_prot1"/>
</dbReference>
<dbReference type="Proteomes" id="UP000823842">
    <property type="component" value="Unassembled WGS sequence"/>
</dbReference>
<dbReference type="AlphaFoldDB" id="A0A9D2LTP3"/>
<dbReference type="Gene3D" id="3.40.190.10">
    <property type="entry name" value="Periplasmic binding protein-like II"/>
    <property type="match status" value="2"/>
</dbReference>
<reference evidence="2" key="2">
    <citation type="submission" date="2021-04" db="EMBL/GenBank/DDBJ databases">
        <authorList>
            <person name="Gilroy R."/>
        </authorList>
    </citation>
    <scope>NUCLEOTIDE SEQUENCE</scope>
    <source>
        <strain evidence="2">ChiSjej1B19-5720</strain>
    </source>
</reference>
<dbReference type="Pfam" id="PF01547">
    <property type="entry name" value="SBP_bac_1"/>
    <property type="match status" value="1"/>
</dbReference>
<protein>
    <submittedName>
        <fullName evidence="2">ABC transporter substrate-binding protein</fullName>
    </submittedName>
</protein>
<dbReference type="InterPro" id="IPR006059">
    <property type="entry name" value="SBP"/>
</dbReference>
<accession>A0A9D2LTP3</accession>
<sequence>MKNKKVVMTAAVAGAMTAVLLGSTAVYAEGDTITIAAGAGWVKDIDKELAAKYEEESGNKIEWQVSPDDQYENVLGSKLAVGEGADIFYTRSGVTMQKYQPDKYMMDLSDQEWVSHYVDWAKEGVTYNDKILQFQTWSVDGWGILYNKDIFEEAGITEVPTDFASFKDACDKVLAIGKTPIYEAGAAQWHLGVWLSGLTTQTEADNPGFYDGLNDNTQTLAGQEGLATALDQMVELNDAGYFGDDFMANTWEDAPSKMASGDYAMCVTYTTFPAEVEAINPDMPADTFGMFPIPLNDNTTFGVSAGGIGRCVNKDTKVADAVYDYLNFLARPENLTAYYEARLDLGPCSLNDIPGNVPAAYEDVMARASSSGLTAEDGILYWDNTQVGNLMQGMFVSGTSGADVLQGIDDLRQPSFAE</sequence>
<evidence type="ECO:0000313" key="3">
    <source>
        <dbReference type="Proteomes" id="UP000823842"/>
    </source>
</evidence>